<dbReference type="AlphaFoldDB" id="A0A261EXI0"/>
<dbReference type="PANTHER" id="PTHR42307">
    <property type="entry name" value="PUP DEAMIDASE/DEPUPYLASE"/>
    <property type="match status" value="1"/>
</dbReference>
<reference evidence="1 2" key="1">
    <citation type="journal article" date="2017" name="BMC Genomics">
        <title>Comparative genomic and phylogenomic analyses of the Bifidobacteriaceae family.</title>
        <authorList>
            <person name="Lugli G.A."/>
            <person name="Milani C."/>
            <person name="Turroni F."/>
            <person name="Duranti S."/>
            <person name="Mancabelli L."/>
            <person name="Mangifesta M."/>
            <person name="Ferrario C."/>
            <person name="Modesto M."/>
            <person name="Mattarelli P."/>
            <person name="Jiri K."/>
            <person name="van Sinderen D."/>
            <person name="Ventura M."/>
        </authorList>
    </citation>
    <scope>NUCLEOTIDE SEQUENCE [LARGE SCALE GENOMIC DNA]</scope>
    <source>
        <strain evidence="1 2">DSM 24742</strain>
    </source>
</reference>
<dbReference type="GO" id="GO:0019941">
    <property type="term" value="P:modification-dependent protein catabolic process"/>
    <property type="evidence" value="ECO:0007669"/>
    <property type="project" value="InterPro"/>
</dbReference>
<comment type="caution">
    <text evidence="1">The sequence shown here is derived from an EMBL/GenBank/DDBJ whole genome shotgun (WGS) entry which is preliminary data.</text>
</comment>
<gene>
    <name evidence="1" type="ORF">PSRA_0942</name>
</gene>
<protein>
    <submittedName>
        <fullName evidence="1">Pup--protein ligase</fullName>
    </submittedName>
</protein>
<name>A0A261EXI0_9BIFI</name>
<dbReference type="InterPro" id="IPR004347">
    <property type="entry name" value="Pup_ligase/deamidase"/>
</dbReference>
<dbReference type="EMBL" id="MWWR01000007">
    <property type="protein sequence ID" value="OZG51545.1"/>
    <property type="molecule type" value="Genomic_DNA"/>
</dbReference>
<dbReference type="GO" id="GO:0010498">
    <property type="term" value="P:proteasomal protein catabolic process"/>
    <property type="evidence" value="ECO:0007669"/>
    <property type="project" value="InterPro"/>
</dbReference>
<keyword evidence="2" id="KW-1185">Reference proteome</keyword>
<dbReference type="Pfam" id="PF03136">
    <property type="entry name" value="Pup_ligase"/>
    <property type="match status" value="1"/>
</dbReference>
<sequence length="488" mass="54008">MPQLRDSRSRISMSDLPQADPSLRRIFGIETEYGISVTGAEREPDPGTVAMLMFRPVVAATRSTNTYTANGSRLYLDVGSHPEYATAEATRPIDALRMDAAGERTMRRMALDAQELVRSEYGANARVHLYKNNVDSAGHSFGCHENYLVRRDIPLSLLGRELIPFLITRQLYTGAGTWAADGSFRLSQRADFLDDAISSSTTRSRPMINTRDEPLANSDMYRRLHVILGDSNRSQIATWMKLTCTHLVLCILEYAVHHGLETGLQGMELADPGKAIKIVARDMTGTVPLDMADGTRKCALEIQGVYLREADRFVREHGDDVALDVADAPECLELWAKALDSVHFADITELSSWVDWAAKYRFVQSMKLRHPDLGAARIRQFDLDYHDVANGHIFESLVAHDQMRLMLDDASVDAALDTPPADTRAALRGAFVAAAGKTPGCTWSADWTHVAASVDGRQAETQLLDPFDPTPTPGYERVMELLQAAKTA</sequence>
<dbReference type="OrthoDB" id="9760627at2"/>
<dbReference type="RefSeq" id="WP_094660769.1">
    <property type="nucleotide sequence ID" value="NZ_MWWR01000007.1"/>
</dbReference>
<dbReference type="GO" id="GO:0016874">
    <property type="term" value="F:ligase activity"/>
    <property type="evidence" value="ECO:0007669"/>
    <property type="project" value="UniProtKB-KW"/>
</dbReference>
<dbReference type="Proteomes" id="UP000216725">
    <property type="component" value="Unassembled WGS sequence"/>
</dbReference>
<dbReference type="GO" id="GO:0070490">
    <property type="term" value="P:protein pupylation"/>
    <property type="evidence" value="ECO:0007669"/>
    <property type="project" value="TreeGrafter"/>
</dbReference>
<dbReference type="PANTHER" id="PTHR42307:SF3">
    <property type="entry name" value="PUP--PROTEIN LIGASE"/>
    <property type="match status" value="1"/>
</dbReference>
<proteinExistence type="predicted"/>
<organism evidence="1 2">
    <name type="scientific">Pseudoscardovia radai</name>
    <dbReference type="NCBI Taxonomy" id="987066"/>
    <lineage>
        <taxon>Bacteria</taxon>
        <taxon>Bacillati</taxon>
        <taxon>Actinomycetota</taxon>
        <taxon>Actinomycetes</taxon>
        <taxon>Bifidobacteriales</taxon>
        <taxon>Bifidobacteriaceae</taxon>
        <taxon>Pseudoscardovia</taxon>
    </lineage>
</organism>
<dbReference type="GO" id="GO:0005524">
    <property type="term" value="F:ATP binding"/>
    <property type="evidence" value="ECO:0007669"/>
    <property type="project" value="TreeGrafter"/>
</dbReference>
<evidence type="ECO:0000313" key="2">
    <source>
        <dbReference type="Proteomes" id="UP000216725"/>
    </source>
</evidence>
<keyword evidence="1" id="KW-0436">Ligase</keyword>
<accession>A0A261EXI0</accession>
<evidence type="ECO:0000313" key="1">
    <source>
        <dbReference type="EMBL" id="OZG51545.1"/>
    </source>
</evidence>